<dbReference type="InterPro" id="IPR024705">
    <property type="entry name" value="Ssp411"/>
</dbReference>
<dbReference type="Proteomes" id="UP001501207">
    <property type="component" value="Unassembled WGS sequence"/>
</dbReference>
<feature type="domain" description="Spermatogenesis-associated protein 20-like TRX" evidence="1">
    <location>
        <begin position="5"/>
        <end position="163"/>
    </location>
</feature>
<organism evidence="2 3">
    <name type="scientific">Compostibacter hankyongensis</name>
    <dbReference type="NCBI Taxonomy" id="1007089"/>
    <lineage>
        <taxon>Bacteria</taxon>
        <taxon>Pseudomonadati</taxon>
        <taxon>Bacteroidota</taxon>
        <taxon>Chitinophagia</taxon>
        <taxon>Chitinophagales</taxon>
        <taxon>Chitinophagaceae</taxon>
        <taxon>Compostibacter</taxon>
    </lineage>
</organism>
<dbReference type="RefSeq" id="WP_344974087.1">
    <property type="nucleotide sequence ID" value="NZ_BAABFN010000001.1"/>
</dbReference>
<dbReference type="SUPFAM" id="SSF52833">
    <property type="entry name" value="Thioredoxin-like"/>
    <property type="match status" value="1"/>
</dbReference>
<dbReference type="InterPro" id="IPR004879">
    <property type="entry name" value="Ssp411-like_TRX"/>
</dbReference>
<protein>
    <submittedName>
        <fullName evidence="2">Thioredoxin domain-containing protein</fullName>
    </submittedName>
</protein>
<comment type="caution">
    <text evidence="2">The sequence shown here is derived from an EMBL/GenBank/DDBJ whole genome shotgun (WGS) entry which is preliminary data.</text>
</comment>
<keyword evidence="3" id="KW-1185">Reference proteome</keyword>
<sequence length="682" mass="76542">MKTANRLIHESSPYLQQHARNPVDWYPWGPEALQRAKEEDKPILVSIGYAACHWCHVMERESFEDEATARLMNDHFVNIKIDREERPDLDHIYMDAVQALTGAGGWPLNVFLTPAGAPFFGGTYFPPVNAYGRASWREVLAATAAAYRDKREEVLEQAQQLTGWLRNAAAAGAGGTEIPSGILDTMARELLKQADTREGGFGAAPKFPSTMALQYLLRYHSATGNEAALEQVLLSLDKMSAGGLYDQVGGGFARYATDARWKVPHFEKMLYDNALLVETLSEACQLTGKEAYARTLRQTMDYITREMTGPDGGFYASQDADSEGEEGKYYLWDKAEIEKALGADAAWFCRLFQVTDEGNWEGRNILYRTVSTAEFARQQGWPEPELLERLEKALAQLLAIRLQREKPLLDNKQLLGWNALMTAACCKAYAALGEEAWLQMALRNAAFVRQRLRDPAQTGALLHSDKSHSPHPAFLDDYAFYIRALLLLQETTGDTTCLEEAAGYAEHVLQHFGDEEGLYFYYTAEGQQDVIVRKKDQYDGPVPSGNAVMADNLLRLGLLLERPDFGQRARRMLEGMAPTVMRYPSSFGAWAGVIWSVVQGIAEVAVVGPAYRERLKEILPRWFPARVMMAAAGPDERYPLLRDREGPGTLLYLCRDYTCLQPVKTAAELWELLERGRFLAKD</sequence>
<accession>A0ABP8FDV8</accession>
<dbReference type="Gene3D" id="1.50.10.10">
    <property type="match status" value="1"/>
</dbReference>
<dbReference type="CDD" id="cd02955">
    <property type="entry name" value="SSP411"/>
    <property type="match status" value="1"/>
</dbReference>
<dbReference type="Gene3D" id="3.40.30.10">
    <property type="entry name" value="Glutaredoxin"/>
    <property type="match status" value="1"/>
</dbReference>
<name>A0ABP8FDV8_9BACT</name>
<dbReference type="InterPro" id="IPR008928">
    <property type="entry name" value="6-hairpin_glycosidase_sf"/>
</dbReference>
<dbReference type="PANTHER" id="PTHR42899:SF1">
    <property type="entry name" value="SPERMATOGENESIS-ASSOCIATED PROTEIN 20"/>
    <property type="match status" value="1"/>
</dbReference>
<proteinExistence type="predicted"/>
<dbReference type="SUPFAM" id="SSF48208">
    <property type="entry name" value="Six-hairpin glycosidases"/>
    <property type="match status" value="1"/>
</dbReference>
<reference evidence="3" key="1">
    <citation type="journal article" date="2019" name="Int. J. Syst. Evol. Microbiol.">
        <title>The Global Catalogue of Microorganisms (GCM) 10K type strain sequencing project: providing services to taxonomists for standard genome sequencing and annotation.</title>
        <authorList>
            <consortium name="The Broad Institute Genomics Platform"/>
            <consortium name="The Broad Institute Genome Sequencing Center for Infectious Disease"/>
            <person name="Wu L."/>
            <person name="Ma J."/>
        </authorList>
    </citation>
    <scope>NUCLEOTIDE SEQUENCE [LARGE SCALE GENOMIC DNA]</scope>
    <source>
        <strain evidence="3">JCM 17664</strain>
    </source>
</reference>
<dbReference type="Pfam" id="PF03190">
    <property type="entry name" value="Thioredox_DsbH"/>
    <property type="match status" value="1"/>
</dbReference>
<evidence type="ECO:0000313" key="2">
    <source>
        <dbReference type="EMBL" id="GAA4301132.1"/>
    </source>
</evidence>
<evidence type="ECO:0000313" key="3">
    <source>
        <dbReference type="Proteomes" id="UP001501207"/>
    </source>
</evidence>
<dbReference type="PANTHER" id="PTHR42899">
    <property type="entry name" value="SPERMATOGENESIS-ASSOCIATED PROTEIN 20"/>
    <property type="match status" value="1"/>
</dbReference>
<dbReference type="InterPro" id="IPR036249">
    <property type="entry name" value="Thioredoxin-like_sf"/>
</dbReference>
<dbReference type="PIRSF" id="PIRSF006402">
    <property type="entry name" value="UCP006402_thioredoxin"/>
    <property type="match status" value="1"/>
</dbReference>
<gene>
    <name evidence="2" type="ORF">GCM10023143_02660</name>
</gene>
<dbReference type="InterPro" id="IPR012341">
    <property type="entry name" value="6hp_glycosidase-like_sf"/>
</dbReference>
<evidence type="ECO:0000259" key="1">
    <source>
        <dbReference type="Pfam" id="PF03190"/>
    </source>
</evidence>
<dbReference type="EMBL" id="BAABFN010000001">
    <property type="protein sequence ID" value="GAA4301132.1"/>
    <property type="molecule type" value="Genomic_DNA"/>
</dbReference>